<evidence type="ECO:0000256" key="1">
    <source>
        <dbReference type="SAM" id="Phobius"/>
    </source>
</evidence>
<proteinExistence type="predicted"/>
<feature type="transmembrane region" description="Helical" evidence="1">
    <location>
        <begin position="51"/>
        <end position="72"/>
    </location>
</feature>
<gene>
    <name evidence="2" type="ORF">ADICEAN_03281</name>
</gene>
<keyword evidence="1" id="KW-0812">Transmembrane</keyword>
<sequence>MLYVVHNQVVFLFGIHNADTLLPVAQVTGIAHLPAAFGIEGGTVQHQLKAVFVLFLHLAVAQNLRLAAQLLIAPELGGLAGRAYRYPIAGFGGGRLLGALLLLFHLYGKPGFVYGKAALPGNQGGKVQREAEGIIELKGHRTANGGGTTGYEVVEAAQAYLQRTQKGSFFFLNHPHDKVLLLR</sequence>
<evidence type="ECO:0000313" key="2">
    <source>
        <dbReference type="EMBL" id="EMR01576.1"/>
    </source>
</evidence>
<dbReference type="EMBL" id="AODQ01000104">
    <property type="protein sequence ID" value="EMR01576.1"/>
    <property type="molecule type" value="Genomic_DNA"/>
</dbReference>
<keyword evidence="3" id="KW-1185">Reference proteome</keyword>
<feature type="transmembrane region" description="Helical" evidence="1">
    <location>
        <begin position="84"/>
        <end position="107"/>
    </location>
</feature>
<organism evidence="2 3">
    <name type="scientific">Cesiribacter andamanensis AMV16</name>
    <dbReference type="NCBI Taxonomy" id="1279009"/>
    <lineage>
        <taxon>Bacteria</taxon>
        <taxon>Pseudomonadati</taxon>
        <taxon>Bacteroidota</taxon>
        <taxon>Cytophagia</taxon>
        <taxon>Cytophagales</taxon>
        <taxon>Cesiribacteraceae</taxon>
        <taxon>Cesiribacter</taxon>
    </lineage>
</organism>
<comment type="caution">
    <text evidence="2">The sequence shown here is derived from an EMBL/GenBank/DDBJ whole genome shotgun (WGS) entry which is preliminary data.</text>
</comment>
<accession>M7N2X4</accession>
<name>M7N2X4_9BACT</name>
<evidence type="ECO:0000313" key="3">
    <source>
        <dbReference type="Proteomes" id="UP000011910"/>
    </source>
</evidence>
<feature type="transmembrane region" description="Helical" evidence="1">
    <location>
        <begin position="20"/>
        <end position="39"/>
    </location>
</feature>
<reference evidence="2 3" key="1">
    <citation type="journal article" date="2013" name="Genome Announc.">
        <title>Draft Genome Sequence of Cesiribacter andamanensis Strain AMV16T, Isolated from a Soil Sample from a Mud Volcano in the Andaman Islands, India.</title>
        <authorList>
            <person name="Shivaji S."/>
            <person name="Ara S."/>
            <person name="Begum Z."/>
            <person name="Srinivas T.N."/>
            <person name="Singh A."/>
            <person name="Kumar Pinnaka A."/>
        </authorList>
    </citation>
    <scope>NUCLEOTIDE SEQUENCE [LARGE SCALE GENOMIC DNA]</scope>
    <source>
        <strain evidence="2 3">AMV16</strain>
    </source>
</reference>
<dbReference type="Proteomes" id="UP000011910">
    <property type="component" value="Unassembled WGS sequence"/>
</dbReference>
<protein>
    <submittedName>
        <fullName evidence="2">Uncharacterized protein</fullName>
    </submittedName>
</protein>
<dbReference type="AlphaFoldDB" id="M7N2X4"/>
<dbReference type="STRING" id="1279009.ADICEAN_03281"/>
<keyword evidence="1" id="KW-0472">Membrane</keyword>
<keyword evidence="1" id="KW-1133">Transmembrane helix</keyword>